<sequence length="202" mass="22344">MTDAAPTTKTRAQPLSPEDRRAMIIDAVIPLLVANGRDVTTRQIAEAAGIAEGTIFRVFSDKDTLVKAAIEKHLDPEPLREALRCIDPALPLENKVRAIIVLMQERFRSVFRMLAVVGAERPPVPQERAEFASIIERILAPEAERLNWPPRRAAYILRLISFASSFPALNEGVEFSVDELSRVVLTGLAGRSEDAPIPTRTL</sequence>
<dbReference type="RefSeq" id="WP_348787152.1">
    <property type="nucleotide sequence ID" value="NZ_CP157390.1"/>
</dbReference>
<organism evidence="6">
    <name type="scientific">Leifsonia sp. NPDC080035</name>
    <dbReference type="NCBI Taxonomy" id="3143936"/>
    <lineage>
        <taxon>Bacteria</taxon>
        <taxon>Bacillati</taxon>
        <taxon>Actinomycetota</taxon>
        <taxon>Actinomycetes</taxon>
        <taxon>Micrococcales</taxon>
        <taxon>Microbacteriaceae</taxon>
        <taxon>Leifsonia</taxon>
    </lineage>
</organism>
<dbReference type="GO" id="GO:0000976">
    <property type="term" value="F:transcription cis-regulatory region binding"/>
    <property type="evidence" value="ECO:0007669"/>
    <property type="project" value="TreeGrafter"/>
</dbReference>
<evidence type="ECO:0000256" key="2">
    <source>
        <dbReference type="ARBA" id="ARBA00023125"/>
    </source>
</evidence>
<dbReference type="PROSITE" id="PS50977">
    <property type="entry name" value="HTH_TETR_2"/>
    <property type="match status" value="1"/>
</dbReference>
<evidence type="ECO:0000256" key="3">
    <source>
        <dbReference type="ARBA" id="ARBA00023163"/>
    </source>
</evidence>
<dbReference type="InterPro" id="IPR009057">
    <property type="entry name" value="Homeodomain-like_sf"/>
</dbReference>
<keyword evidence="1" id="KW-0805">Transcription regulation</keyword>
<feature type="DNA-binding region" description="H-T-H motif" evidence="4">
    <location>
        <begin position="40"/>
        <end position="59"/>
    </location>
</feature>
<evidence type="ECO:0000256" key="1">
    <source>
        <dbReference type="ARBA" id="ARBA00023015"/>
    </source>
</evidence>
<dbReference type="PANTHER" id="PTHR30055:SF234">
    <property type="entry name" value="HTH-TYPE TRANSCRIPTIONAL REGULATOR BETI"/>
    <property type="match status" value="1"/>
</dbReference>
<reference evidence="6" key="1">
    <citation type="submission" date="2024-05" db="EMBL/GenBank/DDBJ databases">
        <title>The Natural Products Discovery Center: Release of the First 8490 Sequenced Strains for Exploring Actinobacteria Biosynthetic Diversity.</title>
        <authorList>
            <person name="Kalkreuter E."/>
            <person name="Kautsar S.A."/>
            <person name="Yang D."/>
            <person name="Bader C.D."/>
            <person name="Teijaro C.N."/>
            <person name="Fluegel L."/>
            <person name="Davis C.M."/>
            <person name="Simpson J.R."/>
            <person name="Lauterbach L."/>
            <person name="Steele A.D."/>
            <person name="Gui C."/>
            <person name="Meng S."/>
            <person name="Li G."/>
            <person name="Viehrig K."/>
            <person name="Ye F."/>
            <person name="Su P."/>
            <person name="Kiefer A.F."/>
            <person name="Nichols A."/>
            <person name="Cepeda A.J."/>
            <person name="Yan W."/>
            <person name="Fan B."/>
            <person name="Jiang Y."/>
            <person name="Adhikari A."/>
            <person name="Zheng C.-J."/>
            <person name="Schuster L."/>
            <person name="Cowan T.M."/>
            <person name="Smanski M.J."/>
            <person name="Chevrette M.G."/>
            <person name="de Carvalho L.P.S."/>
            <person name="Shen B."/>
        </authorList>
    </citation>
    <scope>NUCLEOTIDE SEQUENCE</scope>
    <source>
        <strain evidence="6">NPDC080035</strain>
    </source>
</reference>
<name>A0AAU7G8G4_9MICO</name>
<feature type="domain" description="HTH tetR-type" evidence="5">
    <location>
        <begin position="18"/>
        <end position="77"/>
    </location>
</feature>
<keyword evidence="2 4" id="KW-0238">DNA-binding</keyword>
<evidence type="ECO:0000313" key="6">
    <source>
        <dbReference type="EMBL" id="XBM47177.1"/>
    </source>
</evidence>
<accession>A0AAU7G8G4</accession>
<evidence type="ECO:0000256" key="4">
    <source>
        <dbReference type="PROSITE-ProRule" id="PRU00335"/>
    </source>
</evidence>
<protein>
    <submittedName>
        <fullName evidence="6">TetR/AcrR family transcriptional regulator</fullName>
    </submittedName>
</protein>
<dbReference type="PRINTS" id="PR00455">
    <property type="entry name" value="HTHTETR"/>
</dbReference>
<dbReference type="GO" id="GO:0003700">
    <property type="term" value="F:DNA-binding transcription factor activity"/>
    <property type="evidence" value="ECO:0007669"/>
    <property type="project" value="TreeGrafter"/>
</dbReference>
<dbReference type="Gene3D" id="1.10.357.10">
    <property type="entry name" value="Tetracycline Repressor, domain 2"/>
    <property type="match status" value="1"/>
</dbReference>
<dbReference type="SUPFAM" id="SSF46689">
    <property type="entry name" value="Homeodomain-like"/>
    <property type="match status" value="1"/>
</dbReference>
<dbReference type="AlphaFoldDB" id="A0AAU7G8G4"/>
<proteinExistence type="predicted"/>
<dbReference type="PANTHER" id="PTHR30055">
    <property type="entry name" value="HTH-TYPE TRANSCRIPTIONAL REGULATOR RUTR"/>
    <property type="match status" value="1"/>
</dbReference>
<dbReference type="EMBL" id="CP157390">
    <property type="protein sequence ID" value="XBM47177.1"/>
    <property type="molecule type" value="Genomic_DNA"/>
</dbReference>
<dbReference type="Pfam" id="PF00440">
    <property type="entry name" value="TetR_N"/>
    <property type="match status" value="1"/>
</dbReference>
<keyword evidence="3" id="KW-0804">Transcription</keyword>
<gene>
    <name evidence="6" type="ORF">AAME72_13925</name>
</gene>
<dbReference type="InterPro" id="IPR001647">
    <property type="entry name" value="HTH_TetR"/>
</dbReference>
<evidence type="ECO:0000259" key="5">
    <source>
        <dbReference type="PROSITE" id="PS50977"/>
    </source>
</evidence>
<dbReference type="InterPro" id="IPR050109">
    <property type="entry name" value="HTH-type_TetR-like_transc_reg"/>
</dbReference>